<protein>
    <submittedName>
        <fullName evidence="1">Uncharacterized protein</fullName>
    </submittedName>
</protein>
<name>A0ACB9P337_9MYRT</name>
<gene>
    <name evidence="1" type="ORF">MLD38_027852</name>
</gene>
<dbReference type="Proteomes" id="UP001057402">
    <property type="component" value="Chromosome 7"/>
</dbReference>
<evidence type="ECO:0000313" key="1">
    <source>
        <dbReference type="EMBL" id="KAI4343330.1"/>
    </source>
</evidence>
<sequence>MSVQIPEFEGNLDPEEFIDWKYTVERIFDYEEVPEEKKSLQQVSSVSEYTREFERLLLQCDVQETQEQTIARYLRGLKAHIADAVELQHYWTFNDVRALAHKVEQQQTRRSNTRSFVKASPFNKGSSS</sequence>
<comment type="caution">
    <text evidence="1">The sequence shown here is derived from an EMBL/GenBank/DDBJ whole genome shotgun (WGS) entry which is preliminary data.</text>
</comment>
<reference evidence="2" key="1">
    <citation type="journal article" date="2023" name="Front. Plant Sci.">
        <title>Chromosomal-level genome assembly of Melastoma candidum provides insights into trichome evolution.</title>
        <authorList>
            <person name="Zhong Y."/>
            <person name="Wu W."/>
            <person name="Sun C."/>
            <person name="Zou P."/>
            <person name="Liu Y."/>
            <person name="Dai S."/>
            <person name="Zhou R."/>
        </authorList>
    </citation>
    <scope>NUCLEOTIDE SEQUENCE [LARGE SCALE GENOMIC DNA]</scope>
</reference>
<keyword evidence="2" id="KW-1185">Reference proteome</keyword>
<organism evidence="1 2">
    <name type="scientific">Melastoma candidum</name>
    <dbReference type="NCBI Taxonomy" id="119954"/>
    <lineage>
        <taxon>Eukaryota</taxon>
        <taxon>Viridiplantae</taxon>
        <taxon>Streptophyta</taxon>
        <taxon>Embryophyta</taxon>
        <taxon>Tracheophyta</taxon>
        <taxon>Spermatophyta</taxon>
        <taxon>Magnoliopsida</taxon>
        <taxon>eudicotyledons</taxon>
        <taxon>Gunneridae</taxon>
        <taxon>Pentapetalae</taxon>
        <taxon>rosids</taxon>
        <taxon>malvids</taxon>
        <taxon>Myrtales</taxon>
        <taxon>Melastomataceae</taxon>
        <taxon>Melastomatoideae</taxon>
        <taxon>Melastomateae</taxon>
        <taxon>Melastoma</taxon>
    </lineage>
</organism>
<proteinExistence type="predicted"/>
<accession>A0ACB9P337</accession>
<dbReference type="EMBL" id="CM042886">
    <property type="protein sequence ID" value="KAI4343330.1"/>
    <property type="molecule type" value="Genomic_DNA"/>
</dbReference>
<evidence type="ECO:0000313" key="2">
    <source>
        <dbReference type="Proteomes" id="UP001057402"/>
    </source>
</evidence>